<keyword evidence="5" id="KW-0597">Phosphoprotein</keyword>
<keyword evidence="4" id="KW-1017">Isopeptide bond</keyword>
<evidence type="ECO:0000256" key="1">
    <source>
        <dbReference type="ARBA" id="ARBA00004123"/>
    </source>
</evidence>
<evidence type="ECO:0000256" key="8">
    <source>
        <dbReference type="ARBA" id="ARBA00023163"/>
    </source>
</evidence>
<dbReference type="PANTHER" id="PTHR31169">
    <property type="entry name" value="OS05G0300700 PROTEIN"/>
    <property type="match status" value="1"/>
</dbReference>
<comment type="subcellular location">
    <subcellularLocation>
        <location evidence="2">Cytoplasm</location>
    </subcellularLocation>
    <subcellularLocation>
        <location evidence="1">Nucleus</location>
    </subcellularLocation>
</comment>
<dbReference type="RefSeq" id="XP_010435780.1">
    <property type="nucleotide sequence ID" value="XM_010437478.1"/>
</dbReference>
<keyword evidence="8" id="KW-0804">Transcription</keyword>
<feature type="coiled-coil region" evidence="10">
    <location>
        <begin position="478"/>
        <end position="516"/>
    </location>
</feature>
<evidence type="ECO:0000256" key="4">
    <source>
        <dbReference type="ARBA" id="ARBA00022499"/>
    </source>
</evidence>
<accession>A0ABM0U4R1</accession>
<evidence type="ECO:0000256" key="11">
    <source>
        <dbReference type="SAM" id="MobiDB-lite"/>
    </source>
</evidence>
<reference evidence="13" key="1">
    <citation type="journal article" date="2014" name="Nat. Commun.">
        <title>The emerging biofuel crop Camelina sativa retains a highly undifferentiated hexaploid genome structure.</title>
        <authorList>
            <person name="Kagale S."/>
            <person name="Koh C."/>
            <person name="Nixon J."/>
            <person name="Bollina V."/>
            <person name="Clarke W.E."/>
            <person name="Tuteja R."/>
            <person name="Spillane C."/>
            <person name="Robinson S.J."/>
            <person name="Links M.G."/>
            <person name="Clarke C."/>
            <person name="Higgins E.E."/>
            <person name="Huebert T."/>
            <person name="Sharpe A.G."/>
            <person name="Parkin I.A."/>
        </authorList>
    </citation>
    <scope>NUCLEOTIDE SEQUENCE [LARGE SCALE GENOMIC DNA]</scope>
    <source>
        <strain evidence="13">cv. DH55</strain>
    </source>
</reference>
<feature type="domain" description="DDT" evidence="12">
    <location>
        <begin position="338"/>
        <end position="403"/>
    </location>
</feature>
<dbReference type="Pfam" id="PF10497">
    <property type="entry name" value="zf-4CXXC_R1"/>
    <property type="match status" value="1"/>
</dbReference>
<dbReference type="InterPro" id="IPR040221">
    <property type="entry name" value="CDCA7/CDA7L"/>
</dbReference>
<feature type="region of interest" description="Disordered" evidence="11">
    <location>
        <begin position="1"/>
        <end position="21"/>
    </location>
</feature>
<sequence>MAVVSKNQTEQQTPRIEDSTTGKTCHQCRQKRTDLVGSCVTKKKDRTCPIKLCTKCILNRYGENAQEVALKKDWICPKCRGNCNCSCCMKKRGQKPTGILVHTAKKTGFSSVSELLKTSGSDKYFYTKKVKPEGVVVPSPLKLDHENSIEQNQVSVKKSIKTKREELKDLNNGCNDENAVVKKSSSKKIKISGPVHETQVTKKVLVEGKRKKITAKDIKEINVAEKTKRIKPALKKKEEDQVDVKLPQGNSSISISQEKNVADKIKRIKPARKRKLEDQVEVKLPQGNSSISISQEKNAADKIKRIKPARKRKEEDHVEVKLPEGNNSITVSGIDLAPEDVGNVFQFLEFCSAFGKALDLRKGQAECVIREMLSGRSKRRQQYSTLTQMIIQLLTVILEDRGETSVCLTATDASWFTAIGECLTESEVQLDDFPPEMFKKGLSHYEKLNSSKRLKLLNFLCDETLGTSVMRNCIDSQNLESVERKKEAKEKINAAKHKEKGLKQKLQDELAQAVKEKNGIPLLITERDAIVSRINAETKEVYSEMQNAIDMLAIKSQGSDDAVRTNPVELGDNGLIFWRLKSYNDEQNILLQDLGSWTDVCPHEKWFSFSSEQKPEIEKCISFIRMKRLRAQKNANTIIT</sequence>
<keyword evidence="13" id="KW-1185">Reference proteome</keyword>
<evidence type="ECO:0000313" key="14">
    <source>
        <dbReference type="RefSeq" id="XP_010435780.1"/>
    </source>
</evidence>
<dbReference type="Proteomes" id="UP000694864">
    <property type="component" value="Chromosome 10"/>
</dbReference>
<evidence type="ECO:0000256" key="9">
    <source>
        <dbReference type="ARBA" id="ARBA00023242"/>
    </source>
</evidence>
<evidence type="ECO:0000259" key="12">
    <source>
        <dbReference type="PROSITE" id="PS50827"/>
    </source>
</evidence>
<dbReference type="PROSITE" id="PS50827">
    <property type="entry name" value="DDT"/>
    <property type="match status" value="1"/>
</dbReference>
<keyword evidence="10" id="KW-0175">Coiled coil</keyword>
<evidence type="ECO:0000313" key="13">
    <source>
        <dbReference type="Proteomes" id="UP000694864"/>
    </source>
</evidence>
<dbReference type="GeneID" id="104719535"/>
<feature type="compositionally biased region" description="Polar residues" evidence="11">
    <location>
        <begin position="1"/>
        <end position="14"/>
    </location>
</feature>
<dbReference type="SMART" id="SM00571">
    <property type="entry name" value="DDT"/>
    <property type="match status" value="1"/>
</dbReference>
<organism evidence="13 14">
    <name type="scientific">Camelina sativa</name>
    <name type="common">False flax</name>
    <name type="synonym">Myagrum sativum</name>
    <dbReference type="NCBI Taxonomy" id="90675"/>
    <lineage>
        <taxon>Eukaryota</taxon>
        <taxon>Viridiplantae</taxon>
        <taxon>Streptophyta</taxon>
        <taxon>Embryophyta</taxon>
        <taxon>Tracheophyta</taxon>
        <taxon>Spermatophyta</taxon>
        <taxon>Magnoliopsida</taxon>
        <taxon>eudicotyledons</taxon>
        <taxon>Gunneridae</taxon>
        <taxon>Pentapetalae</taxon>
        <taxon>rosids</taxon>
        <taxon>malvids</taxon>
        <taxon>Brassicales</taxon>
        <taxon>Brassicaceae</taxon>
        <taxon>Camelineae</taxon>
        <taxon>Camelina</taxon>
    </lineage>
</organism>
<evidence type="ECO:0000256" key="7">
    <source>
        <dbReference type="ARBA" id="ARBA00023015"/>
    </source>
</evidence>
<keyword evidence="6" id="KW-0832">Ubl conjugation</keyword>
<evidence type="ECO:0000256" key="3">
    <source>
        <dbReference type="ARBA" id="ARBA00022490"/>
    </source>
</evidence>
<evidence type="ECO:0000256" key="2">
    <source>
        <dbReference type="ARBA" id="ARBA00004496"/>
    </source>
</evidence>
<evidence type="ECO:0000256" key="5">
    <source>
        <dbReference type="ARBA" id="ARBA00022553"/>
    </source>
</evidence>
<protein>
    <submittedName>
        <fullName evidence="14">Uncharacterized protein LOC104719535 isoform X1</fullName>
    </submittedName>
</protein>
<proteinExistence type="predicted"/>
<gene>
    <name evidence="14" type="primary">LOC104719535</name>
</gene>
<evidence type="ECO:0000256" key="6">
    <source>
        <dbReference type="ARBA" id="ARBA00022843"/>
    </source>
</evidence>
<keyword evidence="7" id="KW-0805">Transcription regulation</keyword>
<evidence type="ECO:0000256" key="10">
    <source>
        <dbReference type="SAM" id="Coils"/>
    </source>
</evidence>
<dbReference type="PANTHER" id="PTHR31169:SF8">
    <property type="entry name" value="ZINC-FINGER DOMAIN OF MONOAMINE-OXIDASE A REPRESSOR R1 PROTEIN"/>
    <property type="match status" value="1"/>
</dbReference>
<name>A0ABM0U4R1_CAMSA</name>
<keyword evidence="9" id="KW-0539">Nucleus</keyword>
<dbReference type="InterPro" id="IPR018501">
    <property type="entry name" value="DDT_dom"/>
</dbReference>
<dbReference type="InterPro" id="IPR018866">
    <property type="entry name" value="Znf-4CXXC_R1"/>
</dbReference>
<reference evidence="14" key="2">
    <citation type="submission" date="2025-08" db="UniProtKB">
        <authorList>
            <consortium name="RefSeq"/>
        </authorList>
    </citation>
    <scope>IDENTIFICATION</scope>
    <source>
        <tissue evidence="14">Leaf</tissue>
    </source>
</reference>
<keyword evidence="3" id="KW-0963">Cytoplasm</keyword>